<reference evidence="4 5" key="1">
    <citation type="submission" date="2020-09" db="EMBL/GenBank/DDBJ databases">
        <title>A novel species.</title>
        <authorList>
            <person name="Gao J."/>
        </authorList>
    </citation>
    <scope>NUCLEOTIDE SEQUENCE [LARGE SCALE GENOMIC DNA]</scope>
    <source>
        <strain evidence="4 5">CRXT-Y-14</strain>
    </source>
</reference>
<dbReference type="Proteomes" id="UP000516428">
    <property type="component" value="Chromosome"/>
</dbReference>
<gene>
    <name evidence="4" type="ORF">IAG42_19000</name>
</gene>
<feature type="signal peptide" evidence="3">
    <location>
        <begin position="1"/>
        <end position="33"/>
    </location>
</feature>
<feature type="transmembrane region" description="Helical" evidence="2">
    <location>
        <begin position="486"/>
        <end position="507"/>
    </location>
</feature>
<keyword evidence="2" id="KW-1133">Transmembrane helix</keyword>
<evidence type="ECO:0000313" key="5">
    <source>
        <dbReference type="Proteomes" id="UP000516428"/>
    </source>
</evidence>
<keyword evidence="5" id="KW-1185">Reference proteome</keyword>
<keyword evidence="2" id="KW-0472">Membrane</keyword>
<keyword evidence="2" id="KW-0812">Transmembrane</keyword>
<evidence type="ECO:0000256" key="3">
    <source>
        <dbReference type="SAM" id="SignalP"/>
    </source>
</evidence>
<accession>A0A7H1B9S0</accession>
<dbReference type="KEGG" id="sxn:IAG42_19000"/>
<evidence type="ECO:0000256" key="1">
    <source>
        <dbReference type="SAM" id="MobiDB-lite"/>
    </source>
</evidence>
<dbReference type="RefSeq" id="WP_188338169.1">
    <property type="nucleotide sequence ID" value="NZ_CP061281.1"/>
</dbReference>
<evidence type="ECO:0000313" key="4">
    <source>
        <dbReference type="EMBL" id="QNS05475.1"/>
    </source>
</evidence>
<proteinExistence type="predicted"/>
<feature type="region of interest" description="Disordered" evidence="1">
    <location>
        <begin position="286"/>
        <end position="305"/>
    </location>
</feature>
<evidence type="ECO:0000256" key="2">
    <source>
        <dbReference type="SAM" id="Phobius"/>
    </source>
</evidence>
<dbReference type="EMBL" id="CP061281">
    <property type="protein sequence ID" value="QNS05475.1"/>
    <property type="molecule type" value="Genomic_DNA"/>
</dbReference>
<protein>
    <recommendedName>
        <fullName evidence="6">DUF11 domain-containing protein</fullName>
    </recommendedName>
</protein>
<dbReference type="AlphaFoldDB" id="A0A7H1B9S0"/>
<organism evidence="4 5">
    <name type="scientific">Streptomyces xanthii</name>
    <dbReference type="NCBI Taxonomy" id="2768069"/>
    <lineage>
        <taxon>Bacteria</taxon>
        <taxon>Bacillati</taxon>
        <taxon>Actinomycetota</taxon>
        <taxon>Actinomycetes</taxon>
        <taxon>Kitasatosporales</taxon>
        <taxon>Streptomycetaceae</taxon>
        <taxon>Streptomyces</taxon>
    </lineage>
</organism>
<evidence type="ECO:0008006" key="6">
    <source>
        <dbReference type="Google" id="ProtNLM"/>
    </source>
</evidence>
<name>A0A7H1B9S0_9ACTN</name>
<keyword evidence="3" id="KW-0732">Signal</keyword>
<sequence>MTLTRSRSRSLSRTLGSALLALCAATAVTPVTTAPAAASPAAPDPAPALALIVDHASMVIPSRGGSGFQTPTPDTGIWLSNTGPWAGGKADATVTVDARALKSMADGVAVPCDPDGDLLGVCENVRGVVRGVPRRIGTLTLGTGRASAVGRSAKVRITAKDAEGHRAEHRVDVKFPEGQIRVDRAPRAVKGVEPGSTVETPAGFTNYSLKPVRTVRWTMTLSPGLAPASAPYRNCTSVEDAGGPGTTVTCYLKGPFAPLKSYDLDFGGLTVADSAVSETVEQDVTAFSGPPNDRAGDGPVLTATPRTRADAAVLKDLGRPGDRVGSTVATTNTTDFAVTGATLKGAVGDEVTATLSVRNNGPGSRAPTREEGTSDLAPVTLRVPDGLTVVKAPQPCYGRRTPHASHDTDDFLGLGKPGGRRYTCGGTGGSAMAKGATLSYTFTFRIDKASVDGTDAVTTVYGAADPRRADNTADLTVDAASAAGPGAWLTIGGAALVLAAIAAFLLVRRPWARDGGA</sequence>
<feature type="chain" id="PRO_5039239801" description="DUF11 domain-containing protein" evidence="3">
    <location>
        <begin position="34"/>
        <end position="517"/>
    </location>
</feature>